<name>A0A2I4FTV9_JUGRE</name>
<reference evidence="3" key="1">
    <citation type="submission" date="2025-08" db="UniProtKB">
        <authorList>
            <consortium name="RefSeq"/>
        </authorList>
    </citation>
    <scope>IDENTIFICATION</scope>
    <source>
        <tissue evidence="3">Leaves</tissue>
    </source>
</reference>
<dbReference type="AlphaFoldDB" id="A0A2I4FTV9"/>
<dbReference type="OrthoDB" id="10253878at2759"/>
<dbReference type="GO" id="GO:0005829">
    <property type="term" value="C:cytosol"/>
    <property type="evidence" value="ECO:0000318"/>
    <property type="project" value="GO_Central"/>
</dbReference>
<dbReference type="STRING" id="51240.A0A2I4FTV9"/>
<sequence>MLPHPHQSHSFIVDKAIPSATQSPSFMSSTALLGKSGSYRALPMGKGVAAAASASAQKTQVFNGCNRRPKICCVEDPKICSNNFGLGFSKSFFNRVNACDWCSVVAILVGAQSRQEQKLQTSHLQEMVFGESSLVLKHVNSGIKIHFNAFDALNGWKQEALPPIEVPAAVKWKFRSKTLQKVILDYDYTFTTPYCGSETIGIDTY</sequence>
<dbReference type="Gramene" id="Jr07_27730_p1">
    <property type="protein sequence ID" value="cds.Jr07_27730_p1"/>
    <property type="gene ID" value="Jr07_27730"/>
</dbReference>
<dbReference type="RefSeq" id="XP_018835084.1">
    <property type="nucleotide sequence ID" value="XM_018979539.2"/>
</dbReference>
<dbReference type="GO" id="GO:0072542">
    <property type="term" value="F:protein phosphatase activator activity"/>
    <property type="evidence" value="ECO:0000318"/>
    <property type="project" value="GO_Central"/>
</dbReference>
<proteinExistence type="inferred from homology"/>
<gene>
    <name evidence="3" type="primary">LOC109001995</name>
</gene>
<dbReference type="Proteomes" id="UP000235220">
    <property type="component" value="Chromosome 7"/>
</dbReference>
<organism evidence="2 3">
    <name type="scientific">Juglans regia</name>
    <name type="common">English walnut</name>
    <dbReference type="NCBI Taxonomy" id="51240"/>
    <lineage>
        <taxon>Eukaryota</taxon>
        <taxon>Viridiplantae</taxon>
        <taxon>Streptophyta</taxon>
        <taxon>Embryophyta</taxon>
        <taxon>Tracheophyta</taxon>
        <taxon>Spermatophyta</taxon>
        <taxon>Magnoliopsida</taxon>
        <taxon>eudicotyledons</taxon>
        <taxon>Gunneridae</taxon>
        <taxon>Pentapetalae</taxon>
        <taxon>rosids</taxon>
        <taxon>fabids</taxon>
        <taxon>Fagales</taxon>
        <taxon>Juglandaceae</taxon>
        <taxon>Juglans</taxon>
    </lineage>
</organism>
<evidence type="ECO:0000313" key="3">
    <source>
        <dbReference type="RefSeq" id="XP_018835084.1"/>
    </source>
</evidence>
<dbReference type="InterPro" id="IPR007303">
    <property type="entry name" value="TIP41-like"/>
</dbReference>
<comment type="similarity">
    <text evidence="1">Belongs to the TIP41 family.</text>
</comment>
<dbReference type="Pfam" id="PF04176">
    <property type="entry name" value="TIP41"/>
    <property type="match status" value="1"/>
</dbReference>
<evidence type="ECO:0000256" key="1">
    <source>
        <dbReference type="ARBA" id="ARBA00006658"/>
    </source>
</evidence>
<protein>
    <submittedName>
        <fullName evidence="3">Uncharacterized protein LOC109001995</fullName>
    </submittedName>
</protein>
<dbReference type="GO" id="GO:0031929">
    <property type="term" value="P:TOR signaling"/>
    <property type="evidence" value="ECO:0000318"/>
    <property type="project" value="GO_Central"/>
</dbReference>
<dbReference type="KEGG" id="jre:109001995"/>
<dbReference type="PANTHER" id="PTHR21021:SF16">
    <property type="entry name" value="TIP41-LIKE PROTEIN"/>
    <property type="match status" value="1"/>
</dbReference>
<keyword evidence="2" id="KW-1185">Reference proteome</keyword>
<dbReference type="GeneID" id="109001995"/>
<dbReference type="InterPro" id="IPR051330">
    <property type="entry name" value="Phosphatase_reg/MetRdx"/>
</dbReference>
<accession>A0A2I4FTV9</accession>
<dbReference type="PANTHER" id="PTHR21021">
    <property type="entry name" value="GAF/PUTATIVE CYTOSKELETAL PROTEIN"/>
    <property type="match status" value="1"/>
</dbReference>
<evidence type="ECO:0000313" key="2">
    <source>
        <dbReference type="Proteomes" id="UP000235220"/>
    </source>
</evidence>